<sequence length="279" mass="32521">MFTCFISQIEPKDVSQALDDTHWIQAMQEELNQFERNKVWELVQRPIPRLEAIRILLAYSCFKNFKLYQMDKTSTRAWYDRLSSFLLQNGFIRGKVDTTLFVFEKGQDCLLVQIYVDDIIFGATNDSLCKKFSNLMQGEFEMSMMEELNFFLGLQIKQCQEGIYISQSKYTKELLKKFGIEEGRTVSTPMATNVKIDKDEKGKSVDESKYRGMIGSLLYLTASRPDILHVVCLCARFQSNPKESHMSLVKRIFRYVKGTIQYGLFYPKNENFSLKGYSD</sequence>
<accession>A0ABR0URJ2</accession>
<protein>
    <recommendedName>
        <fullName evidence="1">Reverse transcriptase Ty1/copia-type domain-containing protein</fullName>
    </recommendedName>
</protein>
<feature type="domain" description="Reverse transcriptase Ty1/copia-type" evidence="1">
    <location>
        <begin position="68"/>
        <end position="191"/>
    </location>
</feature>
<proteinExistence type="predicted"/>
<evidence type="ECO:0000313" key="3">
    <source>
        <dbReference type="Proteomes" id="UP001318860"/>
    </source>
</evidence>
<dbReference type="EMBL" id="JABTTQ020002302">
    <property type="protein sequence ID" value="KAK6124780.1"/>
    <property type="molecule type" value="Genomic_DNA"/>
</dbReference>
<comment type="caution">
    <text evidence="2">The sequence shown here is derived from an EMBL/GenBank/DDBJ whole genome shotgun (WGS) entry which is preliminary data.</text>
</comment>
<evidence type="ECO:0000259" key="1">
    <source>
        <dbReference type="Pfam" id="PF07727"/>
    </source>
</evidence>
<organism evidence="2 3">
    <name type="scientific">Rehmannia glutinosa</name>
    <name type="common">Chinese foxglove</name>
    <dbReference type="NCBI Taxonomy" id="99300"/>
    <lineage>
        <taxon>Eukaryota</taxon>
        <taxon>Viridiplantae</taxon>
        <taxon>Streptophyta</taxon>
        <taxon>Embryophyta</taxon>
        <taxon>Tracheophyta</taxon>
        <taxon>Spermatophyta</taxon>
        <taxon>Magnoliopsida</taxon>
        <taxon>eudicotyledons</taxon>
        <taxon>Gunneridae</taxon>
        <taxon>Pentapetalae</taxon>
        <taxon>asterids</taxon>
        <taxon>lamiids</taxon>
        <taxon>Lamiales</taxon>
        <taxon>Orobanchaceae</taxon>
        <taxon>Rehmannieae</taxon>
        <taxon>Rehmannia</taxon>
    </lineage>
</organism>
<dbReference type="Pfam" id="PF07727">
    <property type="entry name" value="RVT_2"/>
    <property type="match status" value="1"/>
</dbReference>
<gene>
    <name evidence="2" type="ORF">DH2020_041470</name>
</gene>
<dbReference type="Proteomes" id="UP001318860">
    <property type="component" value="Unassembled WGS sequence"/>
</dbReference>
<keyword evidence="3" id="KW-1185">Reference proteome</keyword>
<name>A0ABR0URJ2_REHGL</name>
<evidence type="ECO:0000313" key="2">
    <source>
        <dbReference type="EMBL" id="KAK6124780.1"/>
    </source>
</evidence>
<dbReference type="PANTHER" id="PTHR11439:SF442">
    <property type="entry name" value="CYSTEINE-RICH RLK (RECEPTOR-LIKE PROTEIN KINASE) 8"/>
    <property type="match status" value="1"/>
</dbReference>
<reference evidence="2 3" key="1">
    <citation type="journal article" date="2021" name="Comput. Struct. Biotechnol. J.">
        <title>De novo genome assembly of the potent medicinal plant Rehmannia glutinosa using nanopore technology.</title>
        <authorList>
            <person name="Ma L."/>
            <person name="Dong C."/>
            <person name="Song C."/>
            <person name="Wang X."/>
            <person name="Zheng X."/>
            <person name="Niu Y."/>
            <person name="Chen S."/>
            <person name="Feng W."/>
        </authorList>
    </citation>
    <scope>NUCLEOTIDE SEQUENCE [LARGE SCALE GENOMIC DNA]</scope>
    <source>
        <strain evidence="2">DH-2019</strain>
    </source>
</reference>
<dbReference type="PANTHER" id="PTHR11439">
    <property type="entry name" value="GAG-POL-RELATED RETROTRANSPOSON"/>
    <property type="match status" value="1"/>
</dbReference>
<dbReference type="InterPro" id="IPR013103">
    <property type="entry name" value="RVT_2"/>
</dbReference>